<comment type="subcellular location">
    <subcellularLocation>
        <location evidence="2 19">Cell membrane</location>
        <topology evidence="2 19">Multi-pass membrane protein</topology>
    </subcellularLocation>
</comment>
<dbReference type="Pfam" id="PF02654">
    <property type="entry name" value="CobS"/>
    <property type="match status" value="1"/>
</dbReference>
<evidence type="ECO:0000256" key="5">
    <source>
        <dbReference type="ARBA" id="ARBA00013200"/>
    </source>
</evidence>
<comment type="catalytic activity">
    <reaction evidence="18 19">
        <text>alpha-ribazole 5'-phosphate + adenosylcob(III)inamide-GDP = adenosylcob(III)alamin 5'-phosphate + GMP + H(+)</text>
        <dbReference type="Rhea" id="RHEA:23560"/>
        <dbReference type="ChEBI" id="CHEBI:15378"/>
        <dbReference type="ChEBI" id="CHEBI:57918"/>
        <dbReference type="ChEBI" id="CHEBI:58115"/>
        <dbReference type="ChEBI" id="CHEBI:60487"/>
        <dbReference type="ChEBI" id="CHEBI:60493"/>
        <dbReference type="EC" id="2.7.8.26"/>
    </reaction>
</comment>
<organism evidence="20 21">
    <name type="scientific">Mesorhizobium liriopis</name>
    <dbReference type="NCBI Taxonomy" id="2953882"/>
    <lineage>
        <taxon>Bacteria</taxon>
        <taxon>Pseudomonadati</taxon>
        <taxon>Pseudomonadota</taxon>
        <taxon>Alphaproteobacteria</taxon>
        <taxon>Hyphomicrobiales</taxon>
        <taxon>Phyllobacteriaceae</taxon>
        <taxon>Mesorhizobium</taxon>
    </lineage>
</organism>
<evidence type="ECO:0000256" key="14">
    <source>
        <dbReference type="ARBA" id="ARBA00025228"/>
    </source>
</evidence>
<evidence type="ECO:0000256" key="16">
    <source>
        <dbReference type="ARBA" id="ARBA00032853"/>
    </source>
</evidence>
<evidence type="ECO:0000256" key="11">
    <source>
        <dbReference type="ARBA" id="ARBA00022842"/>
    </source>
</evidence>
<evidence type="ECO:0000256" key="13">
    <source>
        <dbReference type="ARBA" id="ARBA00023136"/>
    </source>
</evidence>
<keyword evidence="10 19" id="KW-0812">Transmembrane</keyword>
<evidence type="ECO:0000256" key="10">
    <source>
        <dbReference type="ARBA" id="ARBA00022692"/>
    </source>
</evidence>
<evidence type="ECO:0000256" key="12">
    <source>
        <dbReference type="ARBA" id="ARBA00022989"/>
    </source>
</evidence>
<dbReference type="Proteomes" id="UP001205906">
    <property type="component" value="Unassembled WGS sequence"/>
</dbReference>
<feature type="transmembrane region" description="Helical" evidence="19">
    <location>
        <begin position="34"/>
        <end position="56"/>
    </location>
</feature>
<comment type="catalytic activity">
    <reaction evidence="17 19">
        <text>alpha-ribazole + adenosylcob(III)inamide-GDP = adenosylcob(III)alamin + GMP + H(+)</text>
        <dbReference type="Rhea" id="RHEA:16049"/>
        <dbReference type="ChEBI" id="CHEBI:10329"/>
        <dbReference type="ChEBI" id="CHEBI:15378"/>
        <dbReference type="ChEBI" id="CHEBI:18408"/>
        <dbReference type="ChEBI" id="CHEBI:58115"/>
        <dbReference type="ChEBI" id="CHEBI:60487"/>
        <dbReference type="EC" id="2.7.8.26"/>
    </reaction>
</comment>
<sequence length="250" mass="25916">MRSAALSDILAVLGFFTRLPVPHRPHEGRTFRDALWATPLAGLAVALIGALVFWLADALDVPHGPAAMLALAATILATGCFHEDGLADIADGFGGGHTVERKLEIMKDSRVGSYGAMALILSVGLRWSALSKLDDAGDVLVALVAAHCASRALLPLFLRLVRPARDAGLAAGLNAIPPKAAGGALLLGIMSLIPLGFGGFVVALALLLSAFLFMRRLSIRQIGGQTGDVCGALQQIAEILLLLLAAATFS</sequence>
<keyword evidence="11 19" id="KW-0460">Magnesium</keyword>
<dbReference type="GO" id="GO:0051073">
    <property type="term" value="F:adenosylcobinamide-GDP ribazoletransferase activity"/>
    <property type="evidence" value="ECO:0007669"/>
    <property type="project" value="UniProtKB-EC"/>
</dbReference>
<keyword evidence="21" id="KW-1185">Reference proteome</keyword>
<comment type="caution">
    <text evidence="20">The sequence shown here is derived from an EMBL/GenBank/DDBJ whole genome shotgun (WGS) entry which is preliminary data.</text>
</comment>
<keyword evidence="13 19" id="KW-0472">Membrane</keyword>
<evidence type="ECO:0000256" key="17">
    <source>
        <dbReference type="ARBA" id="ARBA00048623"/>
    </source>
</evidence>
<dbReference type="PANTHER" id="PTHR34148:SF1">
    <property type="entry name" value="ADENOSYLCOBINAMIDE-GDP RIBAZOLETRANSFERASE"/>
    <property type="match status" value="1"/>
</dbReference>
<dbReference type="EC" id="2.7.8.26" evidence="5 19"/>
<keyword evidence="8 19" id="KW-0169">Cobalamin biosynthesis</keyword>
<evidence type="ECO:0000256" key="7">
    <source>
        <dbReference type="ARBA" id="ARBA00022475"/>
    </source>
</evidence>
<evidence type="ECO:0000256" key="8">
    <source>
        <dbReference type="ARBA" id="ARBA00022573"/>
    </source>
</evidence>
<comment type="pathway">
    <text evidence="3 19">Cofactor biosynthesis; adenosylcobalamin biosynthesis; adenosylcobalamin from cob(II)yrinate a,c-diamide: step 7/7.</text>
</comment>
<feature type="transmembrane region" description="Helical" evidence="19">
    <location>
        <begin position="180"/>
        <end position="213"/>
    </location>
</feature>
<evidence type="ECO:0000256" key="3">
    <source>
        <dbReference type="ARBA" id="ARBA00004663"/>
    </source>
</evidence>
<comment type="function">
    <text evidence="14 19">Joins adenosylcobinamide-GDP and alpha-ribazole to generate adenosylcobalamin (Ado-cobalamin). Also synthesizes adenosylcobalamin 5'-phosphate from adenosylcobinamide-GDP and alpha-ribazole 5'-phosphate.</text>
</comment>
<evidence type="ECO:0000256" key="1">
    <source>
        <dbReference type="ARBA" id="ARBA00001946"/>
    </source>
</evidence>
<comment type="cofactor">
    <cofactor evidence="1 19">
        <name>Mg(2+)</name>
        <dbReference type="ChEBI" id="CHEBI:18420"/>
    </cofactor>
</comment>
<dbReference type="EMBL" id="JAMXQS010000004">
    <property type="protein sequence ID" value="MCO6049789.1"/>
    <property type="molecule type" value="Genomic_DNA"/>
</dbReference>
<keyword evidence="12 19" id="KW-1133">Transmembrane helix</keyword>
<name>A0ABT1C4P8_9HYPH</name>
<reference evidence="20 21" key="1">
    <citation type="submission" date="2022-06" db="EMBL/GenBank/DDBJ databases">
        <title>Mesorhizobium sp. strain RP14 Genome sequencing and assembly.</title>
        <authorList>
            <person name="Kim I."/>
        </authorList>
    </citation>
    <scope>NUCLEOTIDE SEQUENCE [LARGE SCALE GENOMIC DNA]</scope>
    <source>
        <strain evidence="21">RP14(2022)</strain>
    </source>
</reference>
<accession>A0ABT1C4P8</accession>
<comment type="similarity">
    <text evidence="4 19">Belongs to the CobS family.</text>
</comment>
<keyword evidence="7 19" id="KW-1003">Cell membrane</keyword>
<evidence type="ECO:0000313" key="21">
    <source>
        <dbReference type="Proteomes" id="UP001205906"/>
    </source>
</evidence>
<dbReference type="RefSeq" id="WP_252817918.1">
    <property type="nucleotide sequence ID" value="NZ_JAMXQS010000004.1"/>
</dbReference>
<evidence type="ECO:0000256" key="15">
    <source>
        <dbReference type="ARBA" id="ARBA00032605"/>
    </source>
</evidence>
<evidence type="ECO:0000313" key="20">
    <source>
        <dbReference type="EMBL" id="MCO6049789.1"/>
    </source>
</evidence>
<evidence type="ECO:0000256" key="9">
    <source>
        <dbReference type="ARBA" id="ARBA00022679"/>
    </source>
</evidence>
<dbReference type="PANTHER" id="PTHR34148">
    <property type="entry name" value="ADENOSYLCOBINAMIDE-GDP RIBAZOLETRANSFERASE"/>
    <property type="match status" value="1"/>
</dbReference>
<evidence type="ECO:0000256" key="6">
    <source>
        <dbReference type="ARBA" id="ARBA00015850"/>
    </source>
</evidence>
<proteinExistence type="inferred from homology"/>
<comment type="caution">
    <text evidence="19">Lacks conserved residue(s) required for the propagation of feature annotation.</text>
</comment>
<feature type="transmembrane region" description="Helical" evidence="19">
    <location>
        <begin position="111"/>
        <end position="127"/>
    </location>
</feature>
<gene>
    <name evidence="19 20" type="primary">cobS</name>
    <name evidence="20" type="ORF">NGM99_08280</name>
</gene>
<evidence type="ECO:0000256" key="2">
    <source>
        <dbReference type="ARBA" id="ARBA00004651"/>
    </source>
</evidence>
<dbReference type="NCBIfam" id="TIGR00317">
    <property type="entry name" value="cobS"/>
    <property type="match status" value="1"/>
</dbReference>
<evidence type="ECO:0000256" key="19">
    <source>
        <dbReference type="HAMAP-Rule" id="MF_00719"/>
    </source>
</evidence>
<evidence type="ECO:0000256" key="4">
    <source>
        <dbReference type="ARBA" id="ARBA00010561"/>
    </source>
</evidence>
<protein>
    <recommendedName>
        <fullName evidence="6 19">Adenosylcobinamide-GDP ribazoletransferase</fullName>
        <ecNumber evidence="5 19">2.7.8.26</ecNumber>
    </recommendedName>
    <alternativeName>
        <fullName evidence="16 19">Cobalamin synthase</fullName>
    </alternativeName>
    <alternativeName>
        <fullName evidence="15 19">Cobalamin-5'-phosphate synthase</fullName>
    </alternativeName>
</protein>
<evidence type="ECO:0000256" key="18">
    <source>
        <dbReference type="ARBA" id="ARBA00049504"/>
    </source>
</evidence>
<dbReference type="InterPro" id="IPR003805">
    <property type="entry name" value="CobS"/>
</dbReference>
<dbReference type="HAMAP" id="MF_00719">
    <property type="entry name" value="CobS"/>
    <property type="match status" value="1"/>
</dbReference>
<keyword evidence="9 19" id="KW-0808">Transferase</keyword>